<dbReference type="Proteomes" id="UP001214521">
    <property type="component" value="Unassembled WGS sequence"/>
</dbReference>
<feature type="domain" description="HTH hxlR-type" evidence="4">
    <location>
        <begin position="17"/>
        <end position="115"/>
    </location>
</feature>
<evidence type="ECO:0000259" key="4">
    <source>
        <dbReference type="PROSITE" id="PS51118"/>
    </source>
</evidence>
<dbReference type="Gene3D" id="1.10.10.10">
    <property type="entry name" value="Winged helix-like DNA-binding domain superfamily/Winged helix DNA-binding domain"/>
    <property type="match status" value="1"/>
</dbReference>
<proteinExistence type="predicted"/>
<accession>A0AAI9FXZ9</accession>
<name>A0AAI9FXZ9_STEMA</name>
<dbReference type="CDD" id="cd00090">
    <property type="entry name" value="HTH_ARSR"/>
    <property type="match status" value="1"/>
</dbReference>
<evidence type="ECO:0000256" key="1">
    <source>
        <dbReference type="ARBA" id="ARBA00023015"/>
    </source>
</evidence>
<keyword evidence="3" id="KW-0804">Transcription</keyword>
<sequence length="128" mass="14158">MSEHTLEPPTPRRPSECPVEDLLAFLGHRWNALVLWHLQEGKRRHSELAAALPGVSPKVLSERLQGLEGRGLLERCTMPVFPREVAYGLTHSGKALLHILDQLEIWSCQFDQGAVAGSGWPPAEPALP</sequence>
<dbReference type="GO" id="GO:0006355">
    <property type="term" value="P:regulation of DNA-templated transcription"/>
    <property type="evidence" value="ECO:0007669"/>
    <property type="project" value="UniProtKB-ARBA"/>
</dbReference>
<dbReference type="AlphaFoldDB" id="A0AAI9FXZ9"/>
<dbReference type="SUPFAM" id="SSF46785">
    <property type="entry name" value="Winged helix' DNA-binding domain"/>
    <property type="match status" value="1"/>
</dbReference>
<dbReference type="GO" id="GO:0003677">
    <property type="term" value="F:DNA binding"/>
    <property type="evidence" value="ECO:0007669"/>
    <property type="project" value="UniProtKB-KW"/>
</dbReference>
<evidence type="ECO:0000256" key="3">
    <source>
        <dbReference type="ARBA" id="ARBA00023163"/>
    </source>
</evidence>
<dbReference type="RefSeq" id="WP_049419227.1">
    <property type="nucleotide sequence ID" value="NZ_CP197385.1"/>
</dbReference>
<comment type="caution">
    <text evidence="5">The sequence shown here is derived from an EMBL/GenBank/DDBJ whole genome shotgun (WGS) entry which is preliminary data.</text>
</comment>
<evidence type="ECO:0000256" key="2">
    <source>
        <dbReference type="ARBA" id="ARBA00023125"/>
    </source>
</evidence>
<gene>
    <name evidence="5" type="ORF">QEK83_000293</name>
</gene>
<organism evidence="5 6">
    <name type="scientific">Stenotrophomonas maltophilia</name>
    <name type="common">Pseudomonas maltophilia</name>
    <name type="synonym">Xanthomonas maltophilia</name>
    <dbReference type="NCBI Taxonomy" id="40324"/>
    <lineage>
        <taxon>Bacteria</taxon>
        <taxon>Pseudomonadati</taxon>
        <taxon>Pseudomonadota</taxon>
        <taxon>Gammaproteobacteria</taxon>
        <taxon>Lysobacterales</taxon>
        <taxon>Lysobacteraceae</taxon>
        <taxon>Stenotrophomonas</taxon>
        <taxon>Stenotrophomonas maltophilia group</taxon>
    </lineage>
</organism>
<dbReference type="InterPro" id="IPR002577">
    <property type="entry name" value="HTH_HxlR"/>
</dbReference>
<reference evidence="5" key="1">
    <citation type="submission" date="2022-07" db="EMBL/GenBank/DDBJ databases">
        <authorList>
            <consortium name="Clinical and Environmental Microbiology Branch: Whole genome sequencing antimicrobial resistance pathogens in the healthcare setting"/>
        </authorList>
    </citation>
    <scope>NUCLEOTIDE SEQUENCE</scope>
    <source>
        <strain evidence="5">Stenotrophomonas_maltophilia_2021CK-00905</strain>
    </source>
</reference>
<protein>
    <submittedName>
        <fullName evidence="5">Helix-turn-helix transcriptional regulator</fullName>
    </submittedName>
</protein>
<dbReference type="InterPro" id="IPR011991">
    <property type="entry name" value="ArsR-like_HTH"/>
</dbReference>
<dbReference type="InterPro" id="IPR036388">
    <property type="entry name" value="WH-like_DNA-bd_sf"/>
</dbReference>
<keyword evidence="2" id="KW-0238">DNA-binding</keyword>
<keyword evidence="1" id="KW-0805">Transcription regulation</keyword>
<dbReference type="PROSITE" id="PS51118">
    <property type="entry name" value="HTH_HXLR"/>
    <property type="match status" value="1"/>
</dbReference>
<dbReference type="Pfam" id="PF01638">
    <property type="entry name" value="HxlR"/>
    <property type="match status" value="1"/>
</dbReference>
<dbReference type="InterPro" id="IPR036390">
    <property type="entry name" value="WH_DNA-bd_sf"/>
</dbReference>
<dbReference type="EMBL" id="ABLOMU010000002">
    <property type="protein sequence ID" value="EKT4439698.1"/>
    <property type="molecule type" value="Genomic_DNA"/>
</dbReference>
<evidence type="ECO:0000313" key="6">
    <source>
        <dbReference type="Proteomes" id="UP001214521"/>
    </source>
</evidence>
<dbReference type="PANTHER" id="PTHR33204">
    <property type="entry name" value="TRANSCRIPTIONAL REGULATOR, MARR FAMILY"/>
    <property type="match status" value="1"/>
</dbReference>
<evidence type="ECO:0000313" key="5">
    <source>
        <dbReference type="EMBL" id="EKT4439698.1"/>
    </source>
</evidence>